<dbReference type="EMBL" id="CAXKWB010051427">
    <property type="protein sequence ID" value="CAL4171500.1"/>
    <property type="molecule type" value="Genomic_DNA"/>
</dbReference>
<feature type="region of interest" description="Disordered" evidence="1">
    <location>
        <begin position="18"/>
        <end position="90"/>
    </location>
</feature>
<feature type="compositionally biased region" description="Gly residues" evidence="1">
    <location>
        <begin position="40"/>
        <end position="51"/>
    </location>
</feature>
<feature type="non-terminal residue" evidence="2">
    <location>
        <position position="176"/>
    </location>
</feature>
<evidence type="ECO:0000313" key="3">
    <source>
        <dbReference type="Proteomes" id="UP001497623"/>
    </source>
</evidence>
<sequence>EDERPQSDTGLVTILDQLTSEATGSDVAGGEGISSNLSVGGQGGGGGGDLGQLGNSHAGEVARDVNGSNTGAAENDNETETNSEEIYEAETDVPEYVDVRNLTKMIGLNNSDIESVKDQVIKMYKAMGVLFSLLTPGCLKEAKQKNEVEVRKNNVLRRLIADAEDGILAKNLSKVV</sequence>
<feature type="non-terminal residue" evidence="2">
    <location>
        <position position="1"/>
    </location>
</feature>
<accession>A0AAV2S7K0</accession>
<name>A0AAV2S7K0_MEGNR</name>
<comment type="caution">
    <text evidence="2">The sequence shown here is derived from an EMBL/GenBank/DDBJ whole genome shotgun (WGS) entry which is preliminary data.</text>
</comment>
<dbReference type="Proteomes" id="UP001497623">
    <property type="component" value="Unassembled WGS sequence"/>
</dbReference>
<organism evidence="2 3">
    <name type="scientific">Meganyctiphanes norvegica</name>
    <name type="common">Northern krill</name>
    <name type="synonym">Thysanopoda norvegica</name>
    <dbReference type="NCBI Taxonomy" id="48144"/>
    <lineage>
        <taxon>Eukaryota</taxon>
        <taxon>Metazoa</taxon>
        <taxon>Ecdysozoa</taxon>
        <taxon>Arthropoda</taxon>
        <taxon>Crustacea</taxon>
        <taxon>Multicrustacea</taxon>
        <taxon>Malacostraca</taxon>
        <taxon>Eumalacostraca</taxon>
        <taxon>Eucarida</taxon>
        <taxon>Euphausiacea</taxon>
        <taxon>Euphausiidae</taxon>
        <taxon>Meganyctiphanes</taxon>
    </lineage>
</organism>
<dbReference type="AlphaFoldDB" id="A0AAV2S7K0"/>
<proteinExistence type="predicted"/>
<gene>
    <name evidence="2" type="ORF">MNOR_LOCUS34119</name>
</gene>
<evidence type="ECO:0000313" key="2">
    <source>
        <dbReference type="EMBL" id="CAL4171500.1"/>
    </source>
</evidence>
<protein>
    <submittedName>
        <fullName evidence="2">Uncharacterized protein</fullName>
    </submittedName>
</protein>
<keyword evidence="3" id="KW-1185">Reference proteome</keyword>
<reference evidence="2 3" key="1">
    <citation type="submission" date="2024-05" db="EMBL/GenBank/DDBJ databases">
        <authorList>
            <person name="Wallberg A."/>
        </authorList>
    </citation>
    <scope>NUCLEOTIDE SEQUENCE [LARGE SCALE GENOMIC DNA]</scope>
</reference>
<feature type="compositionally biased region" description="Acidic residues" evidence="1">
    <location>
        <begin position="75"/>
        <end position="90"/>
    </location>
</feature>
<evidence type="ECO:0000256" key="1">
    <source>
        <dbReference type="SAM" id="MobiDB-lite"/>
    </source>
</evidence>